<dbReference type="RefSeq" id="WP_320502126.1">
    <property type="nucleotide sequence ID" value="NZ_JAXCLX010000003.1"/>
</dbReference>
<reference evidence="1 2" key="1">
    <citation type="journal article" date="2013" name="Antonie Van Leeuwenhoek">
        <title>Dongia rigui sp. nov., isolated from freshwater of a large wetland in Korea.</title>
        <authorList>
            <person name="Baik K.S."/>
            <person name="Hwang Y.M."/>
            <person name="Choi J.S."/>
            <person name="Kwon J."/>
            <person name="Seong C.N."/>
        </authorList>
    </citation>
    <scope>NUCLEOTIDE SEQUENCE [LARGE SCALE GENOMIC DNA]</scope>
    <source>
        <strain evidence="1 2">04SU4-P</strain>
    </source>
</reference>
<dbReference type="EMBL" id="JAXCLX010000003">
    <property type="protein sequence ID" value="MDY0873652.1"/>
    <property type="molecule type" value="Genomic_DNA"/>
</dbReference>
<organism evidence="1 2">
    <name type="scientific">Dongia rigui</name>
    <dbReference type="NCBI Taxonomy" id="940149"/>
    <lineage>
        <taxon>Bacteria</taxon>
        <taxon>Pseudomonadati</taxon>
        <taxon>Pseudomonadota</taxon>
        <taxon>Alphaproteobacteria</taxon>
        <taxon>Rhodospirillales</taxon>
        <taxon>Dongiaceae</taxon>
        <taxon>Dongia</taxon>
    </lineage>
</organism>
<evidence type="ECO:0000313" key="2">
    <source>
        <dbReference type="Proteomes" id="UP001271769"/>
    </source>
</evidence>
<dbReference type="SUPFAM" id="SSF53756">
    <property type="entry name" value="UDP-Glycosyltransferase/glycogen phosphorylase"/>
    <property type="match status" value="1"/>
</dbReference>
<gene>
    <name evidence="1" type="ORF">SMD31_17055</name>
</gene>
<keyword evidence="2" id="KW-1185">Reference proteome</keyword>
<evidence type="ECO:0008006" key="3">
    <source>
        <dbReference type="Google" id="ProtNLM"/>
    </source>
</evidence>
<accession>A0ABU5E2X2</accession>
<proteinExistence type="predicted"/>
<evidence type="ECO:0000313" key="1">
    <source>
        <dbReference type="EMBL" id="MDY0873652.1"/>
    </source>
</evidence>
<name>A0ABU5E2X2_9PROT</name>
<comment type="caution">
    <text evidence="1">The sequence shown here is derived from an EMBL/GenBank/DDBJ whole genome shotgun (WGS) entry which is preliminary data.</text>
</comment>
<dbReference type="Proteomes" id="UP001271769">
    <property type="component" value="Unassembled WGS sequence"/>
</dbReference>
<protein>
    <recommendedName>
        <fullName evidence="3">Glycosyltransferase</fullName>
    </recommendedName>
</protein>
<sequence length="453" mass="51131">MSHSSQPEQDSSVETEEYPASYLDRGFDKVIQPTVIDWGYRARAAFDSLSGGIDRAGAALARKISWNDPVEGRPNVLCLDRAMLRKDVAEMRRHGEVNFPHISVQSVRRPQEDWVPPQWRRQTYIYNYVEEDIRWVRPHLKRFGLAFLRAAHAIRPIHAILAGNMDYWQDEALKLACEELGIPFVALCRENYLWPSEAELVKKQYLLAKFRYRGAAVAVASDPTREALYQTGAFHHGTITTTGWPRFDAWRDTGGRQSVEKDTITLFSYADPLYLAPKNFAQVLECFIALAAESAELVQFVLKAKKPNEVQNHFRQFPGLQGSRVKVVAEIDLPDLISRSKGIIGYNSSAVLEGLLCDTAIVIPFWGDSVRGVNDTTLHPARQEDQAVASFVTDPEQLKTVIRDIIAGRTDPRGDQAARLGRFAAFSHFEANTSSSHLVTEVVREAIARTHRR</sequence>